<accession>A0A2U3EHU8</accession>
<keyword evidence="5" id="KW-1185">Reference proteome</keyword>
<evidence type="ECO:0000313" key="3">
    <source>
        <dbReference type="EMBL" id="PWI74087.1"/>
    </source>
</evidence>
<feature type="region of interest" description="Disordered" evidence="1">
    <location>
        <begin position="1"/>
        <end position="35"/>
    </location>
</feature>
<dbReference type="EMBL" id="LCWV01000004">
    <property type="protein sequence ID" value="PWI74087.1"/>
    <property type="molecule type" value="Genomic_DNA"/>
</dbReference>
<gene>
    <name evidence="3" type="ORF">PCL_09363</name>
    <name evidence="2" type="ORF">Purlil1_708</name>
</gene>
<evidence type="ECO:0000256" key="1">
    <source>
        <dbReference type="SAM" id="MobiDB-lite"/>
    </source>
</evidence>
<comment type="caution">
    <text evidence="3">The sequence shown here is derived from an EMBL/GenBank/DDBJ whole genome shotgun (WGS) entry which is preliminary data.</text>
</comment>
<sequence>MREESEKIARGIMDKPAKQPAYGTTNPPTQHGAMKSAMEPDGVLRLGTGGAYVRTTPTHARVYVPRRVGWEGAVGSHLPLLAALHELGHGTFGGKEDAACGMQKLIGARGSGQQYFRMRRSRVVSGEWGRTLEGGGGTGWMDGPHAGGKTPMLPGRWIGDAYEGLRIAFCCESRAGWLRLGLKLVLRGRHCRSHHARTHARTRHAMHVRIARAITTATATTTTTVAGPEL</sequence>
<evidence type="ECO:0000313" key="4">
    <source>
        <dbReference type="Proteomes" id="UP000245956"/>
    </source>
</evidence>
<reference evidence="2" key="3">
    <citation type="submission" date="2023-11" db="EMBL/GenBank/DDBJ databases">
        <authorList>
            <person name="Beijen E."/>
            <person name="Ohm R.A."/>
        </authorList>
    </citation>
    <scope>NUCLEOTIDE SEQUENCE</scope>
    <source>
        <strain evidence="2">CBS 150709</strain>
    </source>
</reference>
<dbReference type="EMBL" id="JAWRVI010000002">
    <property type="protein sequence ID" value="KAK4095012.1"/>
    <property type="molecule type" value="Genomic_DNA"/>
</dbReference>
<proteinExistence type="predicted"/>
<reference evidence="3 4" key="2">
    <citation type="journal article" date="2016" name="Front. Microbiol.">
        <title>Genome and transcriptome sequences reveal the specific parasitism of the nematophagous Purpureocillium lilacinum 36-1.</title>
        <authorList>
            <person name="Xie J."/>
            <person name="Li S."/>
            <person name="Mo C."/>
            <person name="Xiao X."/>
            <person name="Peng D."/>
            <person name="Wang G."/>
            <person name="Xiao Y."/>
        </authorList>
    </citation>
    <scope>NUCLEOTIDE SEQUENCE [LARGE SCALE GENOMIC DNA]</scope>
    <source>
        <strain evidence="3 4">36-1</strain>
    </source>
</reference>
<organism evidence="3 4">
    <name type="scientific">Purpureocillium lilacinum</name>
    <name type="common">Paecilomyces lilacinus</name>
    <dbReference type="NCBI Taxonomy" id="33203"/>
    <lineage>
        <taxon>Eukaryota</taxon>
        <taxon>Fungi</taxon>
        <taxon>Dikarya</taxon>
        <taxon>Ascomycota</taxon>
        <taxon>Pezizomycotina</taxon>
        <taxon>Sordariomycetes</taxon>
        <taxon>Hypocreomycetidae</taxon>
        <taxon>Hypocreales</taxon>
        <taxon>Ophiocordycipitaceae</taxon>
        <taxon>Purpureocillium</taxon>
    </lineage>
</organism>
<evidence type="ECO:0000313" key="5">
    <source>
        <dbReference type="Proteomes" id="UP001287286"/>
    </source>
</evidence>
<dbReference type="Proteomes" id="UP001287286">
    <property type="component" value="Unassembled WGS sequence"/>
</dbReference>
<dbReference type="Proteomes" id="UP000245956">
    <property type="component" value="Unassembled WGS sequence"/>
</dbReference>
<dbReference type="AlphaFoldDB" id="A0A2U3EHU8"/>
<protein>
    <submittedName>
        <fullName evidence="3">Uncharacterized protein</fullName>
    </submittedName>
</protein>
<evidence type="ECO:0000313" key="2">
    <source>
        <dbReference type="EMBL" id="KAK4095012.1"/>
    </source>
</evidence>
<reference evidence="3" key="1">
    <citation type="submission" date="2015-05" db="EMBL/GenBank/DDBJ databases">
        <authorList>
            <person name="Wang D.B."/>
            <person name="Wang M."/>
        </authorList>
    </citation>
    <scope>NUCLEOTIDE SEQUENCE</scope>
    <source>
        <strain evidence="3">36-1</strain>
    </source>
</reference>
<name>A0A2U3EHU8_PURLI</name>
<reference evidence="2 5" key="4">
    <citation type="journal article" date="2024" name="Microbiol. Resour. Announc.">
        <title>Genome annotations for the ascomycete fungi Trichoderma harzianum, Trichoderma aggressivum, and Purpureocillium lilacinum.</title>
        <authorList>
            <person name="Beijen E.P.W."/>
            <person name="Ohm R.A."/>
        </authorList>
    </citation>
    <scope>NUCLEOTIDE SEQUENCE [LARGE SCALE GENOMIC DNA]</scope>
    <source>
        <strain evidence="2 5">CBS 150709</strain>
    </source>
</reference>
<feature type="compositionally biased region" description="Basic and acidic residues" evidence="1">
    <location>
        <begin position="1"/>
        <end position="17"/>
    </location>
</feature>